<name>A0ABC9C3Z7_9POAL</name>
<feature type="active site" description="Charge relay system" evidence="8 9">
    <location>
        <position position="553"/>
    </location>
</feature>
<feature type="domain" description="Peptidase S8/S53" evidence="12">
    <location>
        <begin position="155"/>
        <end position="598"/>
    </location>
</feature>
<reference evidence="15" key="1">
    <citation type="submission" date="2024-10" db="EMBL/GenBank/DDBJ databases">
        <authorList>
            <person name="Ryan C."/>
        </authorList>
    </citation>
    <scope>NUCLEOTIDE SEQUENCE [LARGE SCALE GENOMIC DNA]</scope>
</reference>
<sequence>MAPPSSSTFVLLVLLAVPFLHPTMVAGEANPASSATQGPPKATDPDAYRTYIVFVSPPADAAAMSRGELRRWHEGFLPSLLTESGEKRMVCSYSAVFHGFAARLTEAELAAVAKLPGFLRALPDRERYRRLTTRTPSFLGLSRDAHRLWSDAGYGAGVVIGVVDTGINGQHVSFLDDGVPEPPARWNGTCTGSEVTQCNRKLVGSKSFVGDDDPQDDDEGHGTHVAAIAAGNFVGGASLPGGLGSGTAAGIAPLAHIAAYKVCSDEDVTSVCNDASISCGVEEAVHDGVDVINLSLGSRTNMTLDADPVAIAAFSAMAKGIVVVTAAGNYGPAASTVCNDAPWMLTVGAGSVDRHFDAEAEMEYEIPAGVVGEMLFQDPEGGLGDVHPLVYTDGKDGLGTCRDITDGVAAKMVICKAVGDTEVQDSIISTLKRLGAAGVLLIEDEAHGYTTVLRDYGNYTVIQMNSLEGRALTDYAKTLHPSARVYFNGVVLGVQHSPAVAWFSSRGPSQLSQGLLKPDVLAPGLNIISAASATGVPWTDTWSSRFKVMSGTSMAAPHIAGVAALLKSVHPDWSPAAIKSAILTTADTVDNGGGPILDEQLDDATSFAMGAGHVNATRAADPGLVYDNYGAYVCGLLGEDALKTVTANPSSSCSETGSISQELLNYPTIMVPLRDTPVTVPRTLTNVGPAETYTATVQGPSSMDITVYPDTLVFSEPGEKMAFNITVMVSGGGGGFVEGSLNWVSTNHLVRSAVVAVAGLPGDGI</sequence>
<feature type="active site" description="Charge relay system" evidence="8 9">
    <location>
        <position position="221"/>
    </location>
</feature>
<dbReference type="PROSITE" id="PS00138">
    <property type="entry name" value="SUBTILASE_SER"/>
    <property type="match status" value="1"/>
</dbReference>
<dbReference type="InterPro" id="IPR037045">
    <property type="entry name" value="S8pro/Inhibitor_I9_sf"/>
</dbReference>
<evidence type="ECO:0000256" key="6">
    <source>
        <dbReference type="ARBA" id="ARBA00022825"/>
    </source>
</evidence>
<dbReference type="InterPro" id="IPR010259">
    <property type="entry name" value="S8pro/Inhibitor_I9"/>
</dbReference>
<dbReference type="Pfam" id="PF00082">
    <property type="entry name" value="Peptidase_S8"/>
    <property type="match status" value="1"/>
</dbReference>
<evidence type="ECO:0000313" key="15">
    <source>
        <dbReference type="EMBL" id="CAL5013991.1"/>
    </source>
</evidence>
<evidence type="ECO:0000256" key="5">
    <source>
        <dbReference type="ARBA" id="ARBA00022801"/>
    </source>
</evidence>
<evidence type="ECO:0000259" key="12">
    <source>
        <dbReference type="Pfam" id="PF00082"/>
    </source>
</evidence>
<feature type="active site" description="Charge relay system" evidence="8 9">
    <location>
        <position position="164"/>
    </location>
</feature>
<dbReference type="InterPro" id="IPR023827">
    <property type="entry name" value="Peptidase_S8_Asp-AS"/>
</dbReference>
<evidence type="ECO:0000256" key="1">
    <source>
        <dbReference type="ARBA" id="ARBA00004613"/>
    </source>
</evidence>
<dbReference type="InterPro" id="IPR015500">
    <property type="entry name" value="Peptidase_S8_subtilisin-rel"/>
</dbReference>
<dbReference type="InterPro" id="IPR036852">
    <property type="entry name" value="Peptidase_S8/S53_dom_sf"/>
</dbReference>
<feature type="chain" id="PRO_5044803097" evidence="11">
    <location>
        <begin position="28"/>
        <end position="765"/>
    </location>
</feature>
<evidence type="ECO:0000256" key="9">
    <source>
        <dbReference type="PROSITE-ProRule" id="PRU01240"/>
    </source>
</evidence>
<dbReference type="PANTHER" id="PTHR10795">
    <property type="entry name" value="PROPROTEIN CONVERTASE SUBTILISIN/KEXIN"/>
    <property type="match status" value="1"/>
</dbReference>
<dbReference type="PROSITE" id="PS00136">
    <property type="entry name" value="SUBTILASE_ASP"/>
    <property type="match status" value="1"/>
</dbReference>
<evidence type="ECO:0000259" key="13">
    <source>
        <dbReference type="Pfam" id="PF05922"/>
    </source>
</evidence>
<dbReference type="GO" id="GO:0004252">
    <property type="term" value="F:serine-type endopeptidase activity"/>
    <property type="evidence" value="ECO:0007669"/>
    <property type="project" value="UniProtKB-UniRule"/>
</dbReference>
<evidence type="ECO:0000256" key="11">
    <source>
        <dbReference type="SAM" id="SignalP"/>
    </source>
</evidence>
<feature type="domain" description="Subtilisin-like protease fibronectin type-III" evidence="14">
    <location>
        <begin position="664"/>
        <end position="755"/>
    </location>
</feature>
<evidence type="ECO:0000256" key="8">
    <source>
        <dbReference type="PIRSR" id="PIRSR615500-1"/>
    </source>
</evidence>
<evidence type="ECO:0000256" key="7">
    <source>
        <dbReference type="ARBA" id="ARBA00023180"/>
    </source>
</evidence>
<dbReference type="InterPro" id="IPR045051">
    <property type="entry name" value="SBT"/>
</dbReference>
<evidence type="ECO:0000256" key="2">
    <source>
        <dbReference type="ARBA" id="ARBA00011073"/>
    </source>
</evidence>
<evidence type="ECO:0000259" key="14">
    <source>
        <dbReference type="Pfam" id="PF17766"/>
    </source>
</evidence>
<organism evidence="15 16">
    <name type="scientific">Urochloa decumbens</name>
    <dbReference type="NCBI Taxonomy" id="240449"/>
    <lineage>
        <taxon>Eukaryota</taxon>
        <taxon>Viridiplantae</taxon>
        <taxon>Streptophyta</taxon>
        <taxon>Embryophyta</taxon>
        <taxon>Tracheophyta</taxon>
        <taxon>Spermatophyta</taxon>
        <taxon>Magnoliopsida</taxon>
        <taxon>Liliopsida</taxon>
        <taxon>Poales</taxon>
        <taxon>Poaceae</taxon>
        <taxon>PACMAD clade</taxon>
        <taxon>Panicoideae</taxon>
        <taxon>Panicodae</taxon>
        <taxon>Paniceae</taxon>
        <taxon>Melinidinae</taxon>
        <taxon>Urochloa</taxon>
    </lineage>
</organism>
<dbReference type="CDD" id="cd04852">
    <property type="entry name" value="Peptidases_S8_3"/>
    <property type="match status" value="1"/>
</dbReference>
<keyword evidence="5 9" id="KW-0378">Hydrolase</keyword>
<gene>
    <name evidence="15" type="ORF">URODEC1_LOCUS71685</name>
</gene>
<evidence type="ECO:0000313" key="16">
    <source>
        <dbReference type="Proteomes" id="UP001497457"/>
    </source>
</evidence>
<feature type="signal peptide" evidence="11">
    <location>
        <begin position="1"/>
        <end position="27"/>
    </location>
</feature>
<accession>A0ABC9C3Z7</accession>
<dbReference type="PROSITE" id="PS51892">
    <property type="entry name" value="SUBTILASE"/>
    <property type="match status" value="1"/>
</dbReference>
<dbReference type="Gene3D" id="3.40.50.200">
    <property type="entry name" value="Peptidase S8/S53 domain"/>
    <property type="match status" value="1"/>
</dbReference>
<evidence type="ECO:0000256" key="4">
    <source>
        <dbReference type="ARBA" id="ARBA00022729"/>
    </source>
</evidence>
<dbReference type="InterPro" id="IPR000209">
    <property type="entry name" value="Peptidase_S8/S53_dom"/>
</dbReference>
<dbReference type="GO" id="GO:0006508">
    <property type="term" value="P:proteolysis"/>
    <property type="evidence" value="ECO:0007669"/>
    <property type="project" value="UniProtKB-KW"/>
</dbReference>
<evidence type="ECO:0000256" key="3">
    <source>
        <dbReference type="ARBA" id="ARBA00022670"/>
    </source>
</evidence>
<dbReference type="Gene3D" id="2.60.40.2310">
    <property type="match status" value="1"/>
</dbReference>
<dbReference type="Pfam" id="PF17766">
    <property type="entry name" value="fn3_6"/>
    <property type="match status" value="1"/>
</dbReference>
<dbReference type="Gene3D" id="3.30.70.80">
    <property type="entry name" value="Peptidase S8 propeptide/proteinase inhibitor I9"/>
    <property type="match status" value="1"/>
</dbReference>
<dbReference type="InterPro" id="IPR041469">
    <property type="entry name" value="Subtilisin-like_FN3"/>
</dbReference>
<dbReference type="Proteomes" id="UP001497457">
    <property type="component" value="Chromosome 28b"/>
</dbReference>
<dbReference type="PRINTS" id="PR00723">
    <property type="entry name" value="SUBTILISIN"/>
</dbReference>
<keyword evidence="3 9" id="KW-0645">Protease</keyword>
<keyword evidence="6 9" id="KW-0720">Serine protease</keyword>
<dbReference type="Gene3D" id="3.50.30.30">
    <property type="match status" value="1"/>
</dbReference>
<dbReference type="AlphaFoldDB" id="A0ABC9C3Z7"/>
<keyword evidence="7" id="KW-0325">Glycoprotein</keyword>
<comment type="similarity">
    <text evidence="2 9 10">Belongs to the peptidase S8 family.</text>
</comment>
<dbReference type="EMBL" id="OZ075138">
    <property type="protein sequence ID" value="CAL5013991.1"/>
    <property type="molecule type" value="Genomic_DNA"/>
</dbReference>
<dbReference type="Pfam" id="PF05922">
    <property type="entry name" value="Inhibitor_I9"/>
    <property type="match status" value="1"/>
</dbReference>
<keyword evidence="16" id="KW-1185">Reference proteome</keyword>
<comment type="subcellular location">
    <subcellularLocation>
        <location evidence="1">Secreted</location>
    </subcellularLocation>
</comment>
<dbReference type="GO" id="GO:0005576">
    <property type="term" value="C:extracellular region"/>
    <property type="evidence" value="ECO:0007669"/>
    <property type="project" value="UniProtKB-SubCell"/>
</dbReference>
<keyword evidence="4 11" id="KW-0732">Signal</keyword>
<dbReference type="SUPFAM" id="SSF52743">
    <property type="entry name" value="Subtilisin-like"/>
    <property type="match status" value="1"/>
</dbReference>
<feature type="domain" description="Inhibitor I9" evidence="13">
    <location>
        <begin position="50"/>
        <end position="128"/>
    </location>
</feature>
<evidence type="ECO:0000256" key="10">
    <source>
        <dbReference type="RuleBase" id="RU003355"/>
    </source>
</evidence>
<dbReference type="InterPro" id="IPR023828">
    <property type="entry name" value="Peptidase_S8_Ser-AS"/>
</dbReference>
<protein>
    <submittedName>
        <fullName evidence="15">Uncharacterized protein</fullName>
    </submittedName>
</protein>
<dbReference type="InterPro" id="IPR034197">
    <property type="entry name" value="Peptidases_S8_3"/>
</dbReference>
<proteinExistence type="inferred from homology"/>